<organism evidence="2 3">
    <name type="scientific">Bradyrhizobium diazoefficiens</name>
    <dbReference type="NCBI Taxonomy" id="1355477"/>
    <lineage>
        <taxon>Bacteria</taxon>
        <taxon>Pseudomonadati</taxon>
        <taxon>Pseudomonadota</taxon>
        <taxon>Alphaproteobacteria</taxon>
        <taxon>Hyphomicrobiales</taxon>
        <taxon>Nitrobacteraceae</taxon>
        <taxon>Bradyrhizobium</taxon>
    </lineage>
</organism>
<evidence type="ECO:0000313" key="3">
    <source>
        <dbReference type="Proteomes" id="UP000063308"/>
    </source>
</evidence>
<feature type="region of interest" description="Disordered" evidence="1">
    <location>
        <begin position="92"/>
        <end position="115"/>
    </location>
</feature>
<protein>
    <submittedName>
        <fullName evidence="2">Uncharacterized protein</fullName>
    </submittedName>
</protein>
<accession>A0A0E4BRJ8</accession>
<dbReference type="EMBL" id="AP014685">
    <property type="protein sequence ID" value="BAR58373.1"/>
    <property type="molecule type" value="Genomic_DNA"/>
</dbReference>
<sequence length="159" mass="16408">MVVLARAFIGKAAQVENDDVVRIEIDGHGQGLDRAGVVALVDQGVAAHGQRDRLVLAGEAVGVEQIVAGLRPGLELRLAVTADGEIVAGLRLGRGDRDGGDQGDEGQGNDAQHVVRPAPATTFLSRSSVARVHLARSSSPRQAGLSRAAFSHRVVSAAA</sequence>
<dbReference type="AlphaFoldDB" id="A0A0E4BRJ8"/>
<evidence type="ECO:0000256" key="1">
    <source>
        <dbReference type="SAM" id="MobiDB-lite"/>
    </source>
</evidence>
<evidence type="ECO:0000313" key="2">
    <source>
        <dbReference type="EMBL" id="BAR58373.1"/>
    </source>
</evidence>
<dbReference type="Proteomes" id="UP000063308">
    <property type="component" value="Chromosome"/>
</dbReference>
<name>A0A0E4BRJ8_9BRAD</name>
<gene>
    <name evidence="2" type="ORF">NK6_5214</name>
</gene>
<proteinExistence type="predicted"/>
<reference evidence="2 3" key="1">
    <citation type="submission" date="2014-11" db="EMBL/GenBank/DDBJ databases">
        <title>Symbiosis island explosion on the genome of extra-slow-growing strains of soybean bradyrhizobia with massive insertion sequences.</title>
        <authorList>
            <person name="Iida T."/>
            <person name="Minamisawa K."/>
        </authorList>
    </citation>
    <scope>NUCLEOTIDE SEQUENCE [LARGE SCALE GENOMIC DNA]</scope>
    <source>
        <strain evidence="2 3">NK6</strain>
    </source>
</reference>